<keyword evidence="10" id="KW-1133">Transmembrane helix</keyword>
<keyword evidence="6" id="KW-0067">ATP-binding</keyword>
<feature type="domain" description="Helicase C-terminal" evidence="12">
    <location>
        <begin position="625"/>
        <end position="797"/>
    </location>
</feature>
<dbReference type="CDD" id="cd18793">
    <property type="entry name" value="SF2_C_SNF"/>
    <property type="match status" value="1"/>
</dbReference>
<keyword evidence="7" id="KW-0175">Coiled coil</keyword>
<evidence type="ECO:0000313" key="13">
    <source>
        <dbReference type="EMBL" id="RFU35624.1"/>
    </source>
</evidence>
<proteinExistence type="inferred from homology"/>
<evidence type="ECO:0000256" key="9">
    <source>
        <dbReference type="SAM" id="MobiDB-lite"/>
    </source>
</evidence>
<gene>
    <name evidence="13" type="ORF">B7463_g710</name>
</gene>
<dbReference type="AlphaFoldDB" id="A0A3E2HQK2"/>
<keyword evidence="3" id="KW-0547">Nucleotide-binding</keyword>
<dbReference type="GO" id="GO:0005634">
    <property type="term" value="C:nucleus"/>
    <property type="evidence" value="ECO:0007669"/>
    <property type="project" value="UniProtKB-SubCell"/>
</dbReference>
<name>A0A3E2HQK2_SCYLI</name>
<keyword evidence="14" id="KW-1185">Reference proteome</keyword>
<dbReference type="Gene3D" id="3.40.50.300">
    <property type="entry name" value="P-loop containing nucleotide triphosphate hydrolases"/>
    <property type="match status" value="1"/>
</dbReference>
<feature type="compositionally biased region" description="Low complexity" evidence="9">
    <location>
        <begin position="492"/>
        <end position="511"/>
    </location>
</feature>
<dbReference type="Proteomes" id="UP000258309">
    <property type="component" value="Unassembled WGS sequence"/>
</dbReference>
<dbReference type="OMA" id="PNIFTDW"/>
<dbReference type="GO" id="GO:0005524">
    <property type="term" value="F:ATP binding"/>
    <property type="evidence" value="ECO:0007669"/>
    <property type="project" value="UniProtKB-KW"/>
</dbReference>
<evidence type="ECO:0000256" key="5">
    <source>
        <dbReference type="ARBA" id="ARBA00022806"/>
    </source>
</evidence>
<feature type="region of interest" description="Disordered" evidence="9">
    <location>
        <begin position="1"/>
        <end position="37"/>
    </location>
</feature>
<organism evidence="13 14">
    <name type="scientific">Scytalidium lignicola</name>
    <name type="common">Hyphomycete</name>
    <dbReference type="NCBI Taxonomy" id="5539"/>
    <lineage>
        <taxon>Eukaryota</taxon>
        <taxon>Fungi</taxon>
        <taxon>Dikarya</taxon>
        <taxon>Ascomycota</taxon>
        <taxon>Pezizomycotina</taxon>
        <taxon>Leotiomycetes</taxon>
        <taxon>Leotiomycetes incertae sedis</taxon>
        <taxon>Scytalidium</taxon>
    </lineage>
</organism>
<evidence type="ECO:0000256" key="4">
    <source>
        <dbReference type="ARBA" id="ARBA00022801"/>
    </source>
</evidence>
<evidence type="ECO:0000259" key="11">
    <source>
        <dbReference type="PROSITE" id="PS51192"/>
    </source>
</evidence>
<dbReference type="Gene3D" id="3.40.50.10810">
    <property type="entry name" value="Tandem AAA-ATPase domain"/>
    <property type="match status" value="1"/>
</dbReference>
<dbReference type="InterPro" id="IPR001650">
    <property type="entry name" value="Helicase_C-like"/>
</dbReference>
<feature type="non-terminal residue" evidence="13">
    <location>
        <position position="1"/>
    </location>
</feature>
<comment type="similarity">
    <text evidence="2">Belongs to the SNF2/RAD54 helicase family.</text>
</comment>
<dbReference type="PROSITE" id="PS51192">
    <property type="entry name" value="HELICASE_ATP_BIND_1"/>
    <property type="match status" value="1"/>
</dbReference>
<dbReference type="Pfam" id="PF00271">
    <property type="entry name" value="Helicase_C"/>
    <property type="match status" value="1"/>
</dbReference>
<dbReference type="OrthoDB" id="5857104at2759"/>
<dbReference type="SUPFAM" id="SSF52540">
    <property type="entry name" value="P-loop containing nucleoside triphosphate hydrolases"/>
    <property type="match status" value="2"/>
</dbReference>
<sequence length="1003" mass="113536">MSSTLSDGGTDSPSVESRLPTSTPSSPPDMGPDEETDLDLATAEEKQMFEEEKRAQIANDKAEERRRKLQLEELLNKSAAFSDILTKKTQVLGRVGSGFDGKALGEHDLEMAKQPKCMVGGKMRDYQLEGLTWMYEICSQGMSGILADEMGLGKTIQTISLIALLREKEGYLGPHLIIAPLSTLSNWIEEFHKWTPSVPALLYHGTPNQRRELRDTRMMNHIIHNRPDKEFPVVCTSPEIILRDHSDLSKINWEFIIIDEGHRMKNSDSKLFRELRHFTSATRLLITGTPLQNNLKELWSLLNFLLPNIFTDWESFESWFDFSDLQDEEGTEEFLADKMKQDLVKKIHLILQPLLLRRIKADVEHMLPKKREYILFAPMTKEQIDLYNIINDKAIDTRKYLEDKVAEKLTSYAQNKKELATSGPGKPSKPSNHTTAESDNEHPSISVALRTRQSANSKSEAPKNAFEQMMGRGRPTSNSKAKAGLKRKSEQAASTSPASKSSKSSRHSTPAGLRSRRSRMQHTYEEAEASDEDKLSDDEFEAKLARELAELNSVDLEVKENDEESERQRILEQAKKEMSNKKLGNPIMQLRLVCNSPLNFYNPWSSNAELPVDESIVTSSGKMLLLDRLLPTLFARGHKVLIFSQFKTQLDILEDYALGLRKWDVCRIDGGVAQDDRRRQIKEFNENPKFKLFLLSTRAGGQGINLASADTVILFDSDWNPQQDLQAQDRAHRIGQTKPVVIFRFATKGTVEEELLLSADAKRRLEKLVIKKGGFKTMGQKMDTREEMTPDAIKALLLKDGQVYKYHGKDKILSDEDLDILCDRSDEAYANAEKGLGDRAGFKIIETKAGRRKLLNELPTMNWILKFTSILAVFFLTVSFSALGYPLNSFDRHQDLPVPPLSLQQDHGTHRLREEVQTQSESYALASNMLRRLGLIHEAHLVKQEALQDKGHQENQETNNSSYADSCLLDILSYGVGAREVPGLMQRILVSGLVAIGGWLYGY</sequence>
<keyword evidence="5" id="KW-0347">Helicase</keyword>
<evidence type="ECO:0000256" key="1">
    <source>
        <dbReference type="ARBA" id="ARBA00004123"/>
    </source>
</evidence>
<keyword evidence="10" id="KW-0812">Transmembrane</keyword>
<dbReference type="PROSITE" id="PS51194">
    <property type="entry name" value="HELICASE_CTER"/>
    <property type="match status" value="1"/>
</dbReference>
<feature type="compositionally biased region" description="Polar residues" evidence="9">
    <location>
        <begin position="1"/>
        <end position="15"/>
    </location>
</feature>
<evidence type="ECO:0000256" key="2">
    <source>
        <dbReference type="ARBA" id="ARBA00007025"/>
    </source>
</evidence>
<feature type="non-terminal residue" evidence="13">
    <location>
        <position position="1003"/>
    </location>
</feature>
<dbReference type="SMART" id="SM00490">
    <property type="entry name" value="HELICc"/>
    <property type="match status" value="1"/>
</dbReference>
<keyword evidence="8" id="KW-0539">Nucleus</keyword>
<reference evidence="13 14" key="1">
    <citation type="submission" date="2018-05" db="EMBL/GenBank/DDBJ databases">
        <title>Draft genome sequence of Scytalidium lignicola DSM 105466, a ubiquitous saprotrophic fungus.</title>
        <authorList>
            <person name="Buettner E."/>
            <person name="Gebauer A.M."/>
            <person name="Hofrichter M."/>
            <person name="Liers C."/>
            <person name="Kellner H."/>
        </authorList>
    </citation>
    <scope>NUCLEOTIDE SEQUENCE [LARGE SCALE GENOMIC DNA]</scope>
    <source>
        <strain evidence="13 14">DSM 105466</strain>
    </source>
</reference>
<dbReference type="Pfam" id="PF00176">
    <property type="entry name" value="SNF2-rel_dom"/>
    <property type="match status" value="1"/>
</dbReference>
<dbReference type="SMART" id="SM00487">
    <property type="entry name" value="DEXDc"/>
    <property type="match status" value="1"/>
</dbReference>
<dbReference type="FunFam" id="3.40.50.10810:FF:000015">
    <property type="entry name" value="lymphoid-specific helicase isoform X1"/>
    <property type="match status" value="1"/>
</dbReference>
<comment type="caution">
    <text evidence="13">The sequence shown here is derived from an EMBL/GenBank/DDBJ whole genome shotgun (WGS) entry which is preliminary data.</text>
</comment>
<dbReference type="GO" id="GO:0016787">
    <property type="term" value="F:hydrolase activity"/>
    <property type="evidence" value="ECO:0007669"/>
    <property type="project" value="UniProtKB-KW"/>
</dbReference>
<accession>A0A3E2HQK2</accession>
<dbReference type="GO" id="GO:0004386">
    <property type="term" value="F:helicase activity"/>
    <property type="evidence" value="ECO:0007669"/>
    <property type="project" value="UniProtKB-KW"/>
</dbReference>
<dbReference type="InterPro" id="IPR027417">
    <property type="entry name" value="P-loop_NTPase"/>
</dbReference>
<evidence type="ECO:0000313" key="14">
    <source>
        <dbReference type="Proteomes" id="UP000258309"/>
    </source>
</evidence>
<dbReference type="PANTHER" id="PTHR10799">
    <property type="entry name" value="SNF2/RAD54 HELICASE FAMILY"/>
    <property type="match status" value="1"/>
</dbReference>
<dbReference type="InterPro" id="IPR038718">
    <property type="entry name" value="SNF2-like_sf"/>
</dbReference>
<dbReference type="FunFam" id="3.40.50.300:FF:001315">
    <property type="entry name" value="SNF2 family helicase/ATPase PasG"/>
    <property type="match status" value="1"/>
</dbReference>
<feature type="domain" description="Helicase ATP-binding" evidence="11">
    <location>
        <begin position="135"/>
        <end position="308"/>
    </location>
</feature>
<feature type="transmembrane region" description="Helical" evidence="10">
    <location>
        <begin position="863"/>
        <end position="885"/>
    </location>
</feature>
<feature type="region of interest" description="Disordered" evidence="9">
    <location>
        <begin position="416"/>
        <end position="537"/>
    </location>
</feature>
<comment type="subcellular location">
    <subcellularLocation>
        <location evidence="1">Nucleus</location>
    </subcellularLocation>
</comment>
<evidence type="ECO:0000256" key="6">
    <source>
        <dbReference type="ARBA" id="ARBA00022840"/>
    </source>
</evidence>
<evidence type="ECO:0000256" key="7">
    <source>
        <dbReference type="ARBA" id="ARBA00023054"/>
    </source>
</evidence>
<dbReference type="EMBL" id="NCSJ02000006">
    <property type="protein sequence ID" value="RFU35624.1"/>
    <property type="molecule type" value="Genomic_DNA"/>
</dbReference>
<evidence type="ECO:0000256" key="3">
    <source>
        <dbReference type="ARBA" id="ARBA00022741"/>
    </source>
</evidence>
<protein>
    <submittedName>
        <fullName evidence="13">Uncharacterized protein</fullName>
    </submittedName>
</protein>
<feature type="compositionally biased region" description="Acidic residues" evidence="9">
    <location>
        <begin position="526"/>
        <end position="537"/>
    </location>
</feature>
<dbReference type="InterPro" id="IPR000330">
    <property type="entry name" value="SNF2_N"/>
</dbReference>
<dbReference type="STRING" id="5539.A0A3E2HQK2"/>
<evidence type="ECO:0000256" key="10">
    <source>
        <dbReference type="SAM" id="Phobius"/>
    </source>
</evidence>
<keyword evidence="4" id="KW-0378">Hydrolase</keyword>
<evidence type="ECO:0000256" key="8">
    <source>
        <dbReference type="ARBA" id="ARBA00023242"/>
    </source>
</evidence>
<keyword evidence="10" id="KW-0472">Membrane</keyword>
<evidence type="ECO:0000259" key="12">
    <source>
        <dbReference type="PROSITE" id="PS51194"/>
    </source>
</evidence>
<dbReference type="InterPro" id="IPR049730">
    <property type="entry name" value="SNF2/RAD54-like_C"/>
</dbReference>
<dbReference type="InterPro" id="IPR014001">
    <property type="entry name" value="Helicase_ATP-bd"/>
</dbReference>